<evidence type="ECO:0000313" key="3">
    <source>
        <dbReference type="EMBL" id="GAA1931058.1"/>
    </source>
</evidence>
<name>A0ABP5B4U6_9ACTN</name>
<dbReference type="SUPFAM" id="SSF52266">
    <property type="entry name" value="SGNH hydrolase"/>
    <property type="match status" value="1"/>
</dbReference>
<dbReference type="CDD" id="cd01830">
    <property type="entry name" value="XynE_like"/>
    <property type="match status" value="1"/>
</dbReference>
<evidence type="ECO:0000313" key="4">
    <source>
        <dbReference type="Proteomes" id="UP001501612"/>
    </source>
</evidence>
<gene>
    <name evidence="3" type="ORF">GCM10009737_36300</name>
</gene>
<sequence>MAPGLRRLAVALTTAALLLTVAVSAVLVLQSSGQTSAVGSDTPAATPGDGDWTASWGAALTGPDTEGRSVTGFDDVTLRQVVHLSLGGDVLRLRLSNVHGERPLSVGAVTLAPHDGRPGTPEVDADRLVRATFAGRAGTLVPVGGTLASDPIALEVPDDSDLVVNVHVARASGPTTWQASALATSYVADGDATLAGGEAFTELDTSRYYLAGVDVVDEASDGTVVFVGDSLTAGADSTLDADRRFPDLVADRLFAAAGRGGSAATGRCGVVNAGIGGNRLLSGSGISGDALVDRFARDVLDVPGVRTVVVLAGINDIGAAGDDLDPAALMAGHRALVDAAHEAGVRVVGATLLPYGGAGYATVGGERTRRAVNRWLMTSGTHDAVVDLDAAVRDPDRPYRLWPSYDSGDHLHPDDAGYGAMADAVDLTSIC</sequence>
<feature type="region of interest" description="Disordered" evidence="1">
    <location>
        <begin position="35"/>
        <end position="56"/>
    </location>
</feature>
<dbReference type="InterPro" id="IPR053140">
    <property type="entry name" value="GDSL_Rv0518-like"/>
</dbReference>
<dbReference type="PANTHER" id="PTHR43784">
    <property type="entry name" value="GDSL-LIKE LIPASE/ACYLHYDROLASE, PUTATIVE (AFU_ORTHOLOGUE AFUA_2G00820)-RELATED"/>
    <property type="match status" value="1"/>
</dbReference>
<protein>
    <submittedName>
        <fullName evidence="3">SGNH/GDSL hydrolase family protein</fullName>
    </submittedName>
</protein>
<dbReference type="PANTHER" id="PTHR43784:SF2">
    <property type="entry name" value="GDSL-LIKE LIPASE_ACYLHYDROLASE, PUTATIVE (AFU_ORTHOLOGUE AFUA_2G00820)-RELATED"/>
    <property type="match status" value="1"/>
</dbReference>
<reference evidence="4" key="1">
    <citation type="journal article" date="2019" name="Int. J. Syst. Evol. Microbiol.">
        <title>The Global Catalogue of Microorganisms (GCM) 10K type strain sequencing project: providing services to taxonomists for standard genome sequencing and annotation.</title>
        <authorList>
            <consortium name="The Broad Institute Genomics Platform"/>
            <consortium name="The Broad Institute Genome Sequencing Center for Infectious Disease"/>
            <person name="Wu L."/>
            <person name="Ma J."/>
        </authorList>
    </citation>
    <scope>NUCLEOTIDE SEQUENCE [LARGE SCALE GENOMIC DNA]</scope>
    <source>
        <strain evidence="4">JCM 14046</strain>
    </source>
</reference>
<evidence type="ECO:0000256" key="1">
    <source>
        <dbReference type="SAM" id="MobiDB-lite"/>
    </source>
</evidence>
<dbReference type="InterPro" id="IPR036514">
    <property type="entry name" value="SGNH_hydro_sf"/>
</dbReference>
<evidence type="ECO:0000259" key="2">
    <source>
        <dbReference type="Pfam" id="PF13472"/>
    </source>
</evidence>
<dbReference type="EMBL" id="BAAAMY010000014">
    <property type="protein sequence ID" value="GAA1931058.1"/>
    <property type="molecule type" value="Genomic_DNA"/>
</dbReference>
<feature type="domain" description="SGNH hydrolase-type esterase" evidence="2">
    <location>
        <begin position="226"/>
        <end position="419"/>
    </location>
</feature>
<dbReference type="Gene3D" id="3.40.50.1110">
    <property type="entry name" value="SGNH hydrolase"/>
    <property type="match status" value="1"/>
</dbReference>
<keyword evidence="3" id="KW-0378">Hydrolase</keyword>
<keyword evidence="4" id="KW-1185">Reference proteome</keyword>
<dbReference type="InterPro" id="IPR013830">
    <property type="entry name" value="SGNH_hydro"/>
</dbReference>
<dbReference type="RefSeq" id="WP_344009292.1">
    <property type="nucleotide sequence ID" value="NZ_BAAAMY010000014.1"/>
</dbReference>
<dbReference type="Proteomes" id="UP001501612">
    <property type="component" value="Unassembled WGS sequence"/>
</dbReference>
<accession>A0ABP5B4U6</accession>
<dbReference type="GO" id="GO:0016787">
    <property type="term" value="F:hydrolase activity"/>
    <property type="evidence" value="ECO:0007669"/>
    <property type="project" value="UniProtKB-KW"/>
</dbReference>
<comment type="caution">
    <text evidence="3">The sequence shown here is derived from an EMBL/GenBank/DDBJ whole genome shotgun (WGS) entry which is preliminary data.</text>
</comment>
<dbReference type="Pfam" id="PF13472">
    <property type="entry name" value="Lipase_GDSL_2"/>
    <property type="match status" value="1"/>
</dbReference>
<organism evidence="3 4">
    <name type="scientific">Nocardioides lentus</name>
    <dbReference type="NCBI Taxonomy" id="338077"/>
    <lineage>
        <taxon>Bacteria</taxon>
        <taxon>Bacillati</taxon>
        <taxon>Actinomycetota</taxon>
        <taxon>Actinomycetes</taxon>
        <taxon>Propionibacteriales</taxon>
        <taxon>Nocardioidaceae</taxon>
        <taxon>Nocardioides</taxon>
    </lineage>
</organism>
<proteinExistence type="predicted"/>